<proteinExistence type="predicted"/>
<dbReference type="EMBL" id="JBITYG010000006">
    <property type="protein sequence ID" value="MFI9103247.1"/>
    <property type="molecule type" value="Genomic_DNA"/>
</dbReference>
<keyword evidence="2" id="KW-0732">Signal</keyword>
<evidence type="ECO:0000313" key="3">
    <source>
        <dbReference type="EMBL" id="MFI9103247.1"/>
    </source>
</evidence>
<feature type="chain" id="PRO_5046205942" description="Secreted protein" evidence="2">
    <location>
        <begin position="33"/>
        <end position="249"/>
    </location>
</feature>
<dbReference type="Proteomes" id="UP001614394">
    <property type="component" value="Unassembled WGS sequence"/>
</dbReference>
<evidence type="ECO:0008006" key="5">
    <source>
        <dbReference type="Google" id="ProtNLM"/>
    </source>
</evidence>
<sequence length="249" mass="25971">MTRTKSLSVALAATVIAGALTLATATASNATASNAAALPPKPSDPGIPTSFDYRDCPQLPSGADPSAWRCEVMVANIRITTGRIPAVEAPLTITHSEGPLPDGTTGQVFGAMHARPVAVPGIPGLRIQPEYAGHADFIGNGTIRGSIDIKLRLQYPGSRRSCAIGSDRAPLTVTSTAYGPTQWVSQQPPIIKGEMYDSTFAVPGVNGCGPIVDRLLDSAFALPSPAGRNQFSIVGYYSFRTHAELTGRA</sequence>
<protein>
    <recommendedName>
        <fullName evidence="5">Secreted protein</fullName>
    </recommendedName>
</protein>
<name>A0ABW8CBQ1_9ACTN</name>
<dbReference type="RefSeq" id="WP_399651979.1">
    <property type="nucleotide sequence ID" value="NZ_JBITYG010000006.1"/>
</dbReference>
<comment type="caution">
    <text evidence="3">The sequence shown here is derived from an EMBL/GenBank/DDBJ whole genome shotgun (WGS) entry which is preliminary data.</text>
</comment>
<feature type="signal peptide" evidence="2">
    <location>
        <begin position="1"/>
        <end position="32"/>
    </location>
</feature>
<evidence type="ECO:0000256" key="2">
    <source>
        <dbReference type="SAM" id="SignalP"/>
    </source>
</evidence>
<accession>A0ABW8CBQ1</accession>
<feature type="region of interest" description="Disordered" evidence="1">
    <location>
        <begin position="31"/>
        <end position="53"/>
    </location>
</feature>
<keyword evidence="4" id="KW-1185">Reference proteome</keyword>
<evidence type="ECO:0000313" key="4">
    <source>
        <dbReference type="Proteomes" id="UP001614394"/>
    </source>
</evidence>
<evidence type="ECO:0000256" key="1">
    <source>
        <dbReference type="SAM" id="MobiDB-lite"/>
    </source>
</evidence>
<gene>
    <name evidence="3" type="ORF">ACIGXA_22260</name>
</gene>
<reference evidence="3 4" key="1">
    <citation type="submission" date="2024-10" db="EMBL/GenBank/DDBJ databases">
        <title>The Natural Products Discovery Center: Release of the First 8490 Sequenced Strains for Exploring Actinobacteria Biosynthetic Diversity.</title>
        <authorList>
            <person name="Kalkreuter E."/>
            <person name="Kautsar S.A."/>
            <person name="Yang D."/>
            <person name="Bader C.D."/>
            <person name="Teijaro C.N."/>
            <person name="Fluegel L."/>
            <person name="Davis C.M."/>
            <person name="Simpson J.R."/>
            <person name="Lauterbach L."/>
            <person name="Steele A.D."/>
            <person name="Gui C."/>
            <person name="Meng S."/>
            <person name="Li G."/>
            <person name="Viehrig K."/>
            <person name="Ye F."/>
            <person name="Su P."/>
            <person name="Kiefer A.F."/>
            <person name="Nichols A."/>
            <person name="Cepeda A.J."/>
            <person name="Yan W."/>
            <person name="Fan B."/>
            <person name="Jiang Y."/>
            <person name="Adhikari A."/>
            <person name="Zheng C.-J."/>
            <person name="Schuster L."/>
            <person name="Cowan T.M."/>
            <person name="Smanski M.J."/>
            <person name="Chevrette M.G."/>
            <person name="De Carvalho L.P.S."/>
            <person name="Shen B."/>
        </authorList>
    </citation>
    <scope>NUCLEOTIDE SEQUENCE [LARGE SCALE GENOMIC DNA]</scope>
    <source>
        <strain evidence="3 4">NPDC053399</strain>
    </source>
</reference>
<organism evidence="3 4">
    <name type="scientific">Streptomyces fildesensis</name>
    <dbReference type="NCBI Taxonomy" id="375757"/>
    <lineage>
        <taxon>Bacteria</taxon>
        <taxon>Bacillati</taxon>
        <taxon>Actinomycetota</taxon>
        <taxon>Actinomycetes</taxon>
        <taxon>Kitasatosporales</taxon>
        <taxon>Streptomycetaceae</taxon>
        <taxon>Streptomyces</taxon>
    </lineage>
</organism>